<organism evidence="1">
    <name type="scientific">Sinorhizobium medicae</name>
    <dbReference type="NCBI Taxonomy" id="110321"/>
    <lineage>
        <taxon>Bacteria</taxon>
        <taxon>Pseudomonadati</taxon>
        <taxon>Pseudomonadota</taxon>
        <taxon>Alphaproteobacteria</taxon>
        <taxon>Hyphomicrobiales</taxon>
        <taxon>Rhizobiaceae</taxon>
        <taxon>Sinorhizobium/Ensifer group</taxon>
        <taxon>Sinorhizobium</taxon>
    </lineage>
</organism>
<name>A0A508WWJ5_9HYPH</name>
<sequence>MAILLNARRAQAGEAVVIDRGLPGEELFDRQRVTLARLFKAQKATAHGGNDFSLSADHPAPGIGRRQIRNRQGAAIRADNIFHAWTHHFGHGTLYTNSRPYD</sequence>
<gene>
    <name evidence="1" type="ORF">EMEDMD4_310056</name>
</gene>
<dbReference type="EMBL" id="CABFNB010000097">
    <property type="protein sequence ID" value="VTZ61807.1"/>
    <property type="molecule type" value="Genomic_DNA"/>
</dbReference>
<accession>A0A508WWJ5</accession>
<dbReference type="Proteomes" id="UP000507954">
    <property type="component" value="Unassembled WGS sequence"/>
</dbReference>
<reference evidence="1" key="1">
    <citation type="submission" date="2019-06" db="EMBL/GenBank/DDBJ databases">
        <authorList>
            <person name="Le Quere A."/>
            <person name="Colella S."/>
        </authorList>
    </citation>
    <scope>NUCLEOTIDE SEQUENCE</scope>
    <source>
        <strain evidence="1">EmedicaeMD41</strain>
    </source>
</reference>
<protein>
    <submittedName>
        <fullName evidence="1">Uncharacterized protein</fullName>
    </submittedName>
</protein>
<evidence type="ECO:0000313" key="1">
    <source>
        <dbReference type="EMBL" id="VTZ61807.1"/>
    </source>
</evidence>
<dbReference type="AlphaFoldDB" id="A0A508WWJ5"/>
<proteinExistence type="predicted"/>